<keyword evidence="8" id="KW-0413">Isomerase</keyword>
<dbReference type="Gene3D" id="1.10.460.10">
    <property type="entry name" value="Topoisomerase I, domain 2"/>
    <property type="match status" value="1"/>
</dbReference>
<dbReference type="PANTHER" id="PTHR11390">
    <property type="entry name" value="PROKARYOTIC DNA TOPOISOMERASE"/>
    <property type="match status" value="1"/>
</dbReference>
<evidence type="ECO:0000256" key="7">
    <source>
        <dbReference type="ARBA" id="ARBA00023125"/>
    </source>
</evidence>
<proteinExistence type="inferred from homology"/>
<dbReference type="Pfam" id="PF01131">
    <property type="entry name" value="Topoisom_bac"/>
    <property type="match status" value="1"/>
</dbReference>
<reference evidence="16 17" key="1">
    <citation type="journal article" date="2024" name="Int. J. Syst. Evol. Microbiol.">
        <title>Paenibacillus hexagrammi sp. nov., a novel bacterium isolated from the gut content of Hexagrammos agrammus.</title>
        <authorList>
            <person name="Jung H.K."/>
            <person name="Kim D.G."/>
            <person name="Zin H."/>
            <person name="Park J."/>
            <person name="Jung H."/>
            <person name="Kim Y.O."/>
            <person name="Kong H.J."/>
            <person name="Kim J.W."/>
            <person name="Kim Y.S."/>
        </authorList>
    </citation>
    <scope>NUCLEOTIDE SEQUENCE [LARGE SCALE GENOMIC DNA]</scope>
    <source>
        <strain evidence="16 17">YPD9-1</strain>
    </source>
</reference>
<dbReference type="InterPro" id="IPR034144">
    <property type="entry name" value="TOPRIM_TopoIII"/>
</dbReference>
<evidence type="ECO:0000256" key="10">
    <source>
        <dbReference type="ARBA" id="ARBA00031985"/>
    </source>
</evidence>
<dbReference type="InterPro" id="IPR023406">
    <property type="entry name" value="Topo_IA_AS"/>
</dbReference>
<feature type="domain" description="Topo IA-type catalytic" evidence="15">
    <location>
        <begin position="152"/>
        <end position="579"/>
    </location>
</feature>
<protein>
    <recommendedName>
        <fullName evidence="3">DNA topoisomerase</fullName>
        <ecNumber evidence="3">5.6.2.1</ecNumber>
    </recommendedName>
    <alternativeName>
        <fullName evidence="12">Omega-protein</fullName>
    </alternativeName>
    <alternativeName>
        <fullName evidence="11">Relaxing enzyme</fullName>
    </alternativeName>
    <alternativeName>
        <fullName evidence="9">Swivelase</fullName>
    </alternativeName>
    <alternativeName>
        <fullName evidence="10">Untwisting enzyme</fullName>
    </alternativeName>
</protein>
<dbReference type="InterPro" id="IPR013826">
    <property type="entry name" value="Topo_IA_cen_sub3"/>
</dbReference>
<dbReference type="PANTHER" id="PTHR11390:SF21">
    <property type="entry name" value="DNA TOPOISOMERASE 3-ALPHA"/>
    <property type="match status" value="1"/>
</dbReference>
<sequence>MKTLVLTEKPSVAKEIARVLGCNQKQKHHFEGPKYVVTWALGHLVTLAEPDDYDPRYKTWNLEDLPIIPDRMKLKVIKETSHQFRGIEHLAKRPDLSELVIATDAGREGELVARWIMELIRWKKPFKRLWISSQTDQAIREGFAKLKPGSDYNRLYQSAVCRSEADWLIGLNVTRALTSKFGASLSAGRVQTPTLAMMIRREAEIREFRPVDYWMIEADFGSFRALWRDPKSGDTRIFDRDRAEAIKAKLEGTKAKVAAVQQTEKQIPHPLAYDLTELQRDANRKFGFSAKQTSNVLQRLYEQYKIVTYPRTDSRHLTSDMAATLPARLKGAAIGPYAPLAAPFLRKPLNITKRIVDDSKVSDHHAIIPTGEAVSLAALSADERRLYDLIVRRFLALFYGPCRYDETKLTIDIAGEKLYASGKVIKQAGWKEVYGASDFSDPDREEAEADDEPTQLLPQVKAGDPLPVKGSRQLNRQTKPPGRYTEASLLSQMEKHNLGTPATRADIIEKLVSSDTIERQGSQLLPTGKGAQLIELASEELRSPELTAEWEQELERIAKGKGSMEQFLSGIRKKAAELVSEVKMSSANYKPHNLTHSKCPECGEFLQEIKGKRGKYLTCSSRECSYRREADGQLSNRRCPQCHKKMEIHTGKAGKYFQCRPCNVVEKLDTESGGGGGSRRASAKANKQLIQKYSDNTSVGNSLADKLRAAMQQNQE</sequence>
<evidence type="ECO:0000256" key="3">
    <source>
        <dbReference type="ARBA" id="ARBA00012891"/>
    </source>
</evidence>
<dbReference type="SMART" id="SM00437">
    <property type="entry name" value="TOP1Ac"/>
    <property type="match status" value="1"/>
</dbReference>
<dbReference type="RefSeq" id="WP_235118937.1">
    <property type="nucleotide sequence ID" value="NZ_CP090978.1"/>
</dbReference>
<dbReference type="SMART" id="SM00436">
    <property type="entry name" value="TOP1Bc"/>
    <property type="match status" value="1"/>
</dbReference>
<dbReference type="PRINTS" id="PR00417">
    <property type="entry name" value="PRTPISMRASEI"/>
</dbReference>
<evidence type="ECO:0000256" key="8">
    <source>
        <dbReference type="ARBA" id="ARBA00023235"/>
    </source>
</evidence>
<dbReference type="CDD" id="cd00186">
    <property type="entry name" value="TOP1Ac"/>
    <property type="match status" value="1"/>
</dbReference>
<dbReference type="InterPro" id="IPR003602">
    <property type="entry name" value="Topo_IA_DNA-bd_dom"/>
</dbReference>
<keyword evidence="5" id="KW-0460">Magnesium</keyword>
<evidence type="ECO:0000313" key="16">
    <source>
        <dbReference type="EMBL" id="UJF32589.1"/>
    </source>
</evidence>
<dbReference type="Proteomes" id="UP001649230">
    <property type="component" value="Chromosome"/>
</dbReference>
<comment type="similarity">
    <text evidence="2">Belongs to the type IA topoisomerase family.</text>
</comment>
<evidence type="ECO:0000256" key="12">
    <source>
        <dbReference type="ARBA" id="ARBA00032877"/>
    </source>
</evidence>
<dbReference type="NCBIfam" id="NF005829">
    <property type="entry name" value="PRK07726.1"/>
    <property type="match status" value="1"/>
</dbReference>
<dbReference type="InterPro" id="IPR003601">
    <property type="entry name" value="Topo_IA_2"/>
</dbReference>
<evidence type="ECO:0000259" key="14">
    <source>
        <dbReference type="PROSITE" id="PS50880"/>
    </source>
</evidence>
<dbReference type="InterPro" id="IPR005738">
    <property type="entry name" value="TopoIII"/>
</dbReference>
<accession>A0ABY3SHA8</accession>
<dbReference type="Gene3D" id="3.40.50.140">
    <property type="match status" value="1"/>
</dbReference>
<gene>
    <name evidence="16" type="ORF">L0M14_23545</name>
</gene>
<dbReference type="SUPFAM" id="SSF56712">
    <property type="entry name" value="Prokaryotic type I DNA topoisomerase"/>
    <property type="match status" value="1"/>
</dbReference>
<feature type="region of interest" description="Disordered" evidence="13">
    <location>
        <begin position="436"/>
        <end position="483"/>
    </location>
</feature>
<evidence type="ECO:0000256" key="11">
    <source>
        <dbReference type="ARBA" id="ARBA00032235"/>
    </source>
</evidence>
<evidence type="ECO:0000256" key="1">
    <source>
        <dbReference type="ARBA" id="ARBA00000213"/>
    </source>
</evidence>
<feature type="domain" description="Toprim" evidence="14">
    <location>
        <begin position="2"/>
        <end position="133"/>
    </location>
</feature>
<feature type="compositionally biased region" description="Acidic residues" evidence="13">
    <location>
        <begin position="443"/>
        <end position="453"/>
    </location>
</feature>
<dbReference type="InterPro" id="IPR000380">
    <property type="entry name" value="Topo_IA"/>
</dbReference>
<comment type="catalytic activity">
    <reaction evidence="1">
        <text>ATP-independent breakage of single-stranded DNA, followed by passage and rejoining.</text>
        <dbReference type="EC" id="5.6.2.1"/>
    </reaction>
</comment>
<dbReference type="Pfam" id="PF01751">
    <property type="entry name" value="Toprim"/>
    <property type="match status" value="1"/>
</dbReference>
<dbReference type="Gene3D" id="1.10.290.10">
    <property type="entry name" value="Topoisomerase I, domain 4"/>
    <property type="match status" value="1"/>
</dbReference>
<dbReference type="Gene3D" id="2.70.20.10">
    <property type="entry name" value="Topoisomerase I, domain 3"/>
    <property type="match status" value="1"/>
</dbReference>
<dbReference type="PROSITE" id="PS52039">
    <property type="entry name" value="TOPO_IA_2"/>
    <property type="match status" value="1"/>
</dbReference>
<evidence type="ECO:0000313" key="17">
    <source>
        <dbReference type="Proteomes" id="UP001649230"/>
    </source>
</evidence>
<dbReference type="NCBIfam" id="TIGR01056">
    <property type="entry name" value="topB"/>
    <property type="match status" value="1"/>
</dbReference>
<keyword evidence="17" id="KW-1185">Reference proteome</keyword>
<evidence type="ECO:0000256" key="13">
    <source>
        <dbReference type="SAM" id="MobiDB-lite"/>
    </source>
</evidence>
<evidence type="ECO:0000256" key="9">
    <source>
        <dbReference type="ARBA" id="ARBA00030003"/>
    </source>
</evidence>
<dbReference type="SMART" id="SM00493">
    <property type="entry name" value="TOPRIM"/>
    <property type="match status" value="1"/>
</dbReference>
<feature type="compositionally biased region" description="Polar residues" evidence="13">
    <location>
        <begin position="688"/>
        <end position="701"/>
    </location>
</feature>
<dbReference type="EMBL" id="CP090978">
    <property type="protein sequence ID" value="UJF32589.1"/>
    <property type="molecule type" value="Genomic_DNA"/>
</dbReference>
<organism evidence="16 17">
    <name type="scientific">Paenibacillus hexagrammi</name>
    <dbReference type="NCBI Taxonomy" id="2908839"/>
    <lineage>
        <taxon>Bacteria</taxon>
        <taxon>Bacillati</taxon>
        <taxon>Bacillota</taxon>
        <taxon>Bacilli</taxon>
        <taxon>Bacillales</taxon>
        <taxon>Paenibacillaceae</taxon>
        <taxon>Paenibacillus</taxon>
    </lineage>
</organism>
<keyword evidence="6" id="KW-0799">Topoisomerase</keyword>
<evidence type="ECO:0000256" key="6">
    <source>
        <dbReference type="ARBA" id="ARBA00023029"/>
    </source>
</evidence>
<dbReference type="PROSITE" id="PS50880">
    <property type="entry name" value="TOPRIM"/>
    <property type="match status" value="1"/>
</dbReference>
<dbReference type="InterPro" id="IPR013825">
    <property type="entry name" value="Topo_IA_cen_sub2"/>
</dbReference>
<feature type="region of interest" description="Disordered" evidence="13">
    <location>
        <begin position="669"/>
        <end position="701"/>
    </location>
</feature>
<keyword evidence="7" id="KW-0238">DNA-binding</keyword>
<dbReference type="CDD" id="cd03362">
    <property type="entry name" value="TOPRIM_TopoIA_TopoIII"/>
    <property type="match status" value="1"/>
</dbReference>
<evidence type="ECO:0000256" key="4">
    <source>
        <dbReference type="ARBA" id="ARBA00022723"/>
    </source>
</evidence>
<evidence type="ECO:0000256" key="2">
    <source>
        <dbReference type="ARBA" id="ARBA00009446"/>
    </source>
</evidence>
<dbReference type="PROSITE" id="PS00396">
    <property type="entry name" value="TOPO_IA_1"/>
    <property type="match status" value="1"/>
</dbReference>
<name>A0ABY3SHA8_9BACL</name>
<evidence type="ECO:0000259" key="15">
    <source>
        <dbReference type="PROSITE" id="PS52039"/>
    </source>
</evidence>
<keyword evidence="4" id="KW-0479">Metal-binding</keyword>
<dbReference type="InterPro" id="IPR013824">
    <property type="entry name" value="Topo_IA_cen_sub1"/>
</dbReference>
<dbReference type="InterPro" id="IPR006171">
    <property type="entry name" value="TOPRIM_dom"/>
</dbReference>
<dbReference type="InterPro" id="IPR023405">
    <property type="entry name" value="Topo_IA_core_domain"/>
</dbReference>
<dbReference type="EC" id="5.6.2.1" evidence="3"/>
<evidence type="ECO:0000256" key="5">
    <source>
        <dbReference type="ARBA" id="ARBA00022842"/>
    </source>
</evidence>
<dbReference type="InterPro" id="IPR013497">
    <property type="entry name" value="Topo_IA_cen"/>
</dbReference>